<accession>A0A1C7LRE0</accession>
<dbReference type="AlphaFoldDB" id="A0A1C7LRE0"/>
<organism evidence="1 2">
    <name type="scientific">Grifola frondosa</name>
    <name type="common">Maitake</name>
    <name type="synonym">Polyporus frondosus</name>
    <dbReference type="NCBI Taxonomy" id="5627"/>
    <lineage>
        <taxon>Eukaryota</taxon>
        <taxon>Fungi</taxon>
        <taxon>Dikarya</taxon>
        <taxon>Basidiomycota</taxon>
        <taxon>Agaricomycotina</taxon>
        <taxon>Agaricomycetes</taxon>
        <taxon>Polyporales</taxon>
        <taxon>Grifolaceae</taxon>
        <taxon>Grifola</taxon>
    </lineage>
</organism>
<evidence type="ECO:0000313" key="1">
    <source>
        <dbReference type="EMBL" id="OBZ67148.1"/>
    </source>
</evidence>
<dbReference type="Proteomes" id="UP000092993">
    <property type="component" value="Unassembled WGS sequence"/>
</dbReference>
<evidence type="ECO:0000313" key="2">
    <source>
        <dbReference type="Proteomes" id="UP000092993"/>
    </source>
</evidence>
<proteinExistence type="predicted"/>
<gene>
    <name evidence="1" type="ORF">A0H81_12851</name>
</gene>
<dbReference type="STRING" id="5627.A0A1C7LRE0"/>
<name>A0A1C7LRE0_GRIFR</name>
<keyword evidence="2" id="KW-1185">Reference proteome</keyword>
<dbReference type="EMBL" id="LUGG01000025">
    <property type="protein sequence ID" value="OBZ67148.1"/>
    <property type="molecule type" value="Genomic_DNA"/>
</dbReference>
<protein>
    <submittedName>
        <fullName evidence="1">Uncharacterized protein</fullName>
    </submittedName>
</protein>
<reference evidence="1 2" key="1">
    <citation type="submission" date="2016-03" db="EMBL/GenBank/DDBJ databases">
        <title>Whole genome sequencing of Grifola frondosa 9006-11.</title>
        <authorList>
            <person name="Min B."/>
            <person name="Park H."/>
            <person name="Kim J.-G."/>
            <person name="Cho H."/>
            <person name="Oh Y.-L."/>
            <person name="Kong W.-S."/>
            <person name="Choi I.-G."/>
        </authorList>
    </citation>
    <scope>NUCLEOTIDE SEQUENCE [LARGE SCALE GENOMIC DNA]</scope>
    <source>
        <strain evidence="1 2">9006-11</strain>
    </source>
</reference>
<comment type="caution">
    <text evidence="1">The sequence shown here is derived from an EMBL/GenBank/DDBJ whole genome shotgun (WGS) entry which is preliminary data.</text>
</comment>
<dbReference type="OrthoDB" id="2012566at2759"/>
<sequence>MYLKNGYTDIVFDVSDVLLSWPSDLSFPSSLVKSYEDASLPKRDGGLIETAWCEVRDHLRPCVELVALIRELKTSNTKIRVFGTLNVSAPDYDFFTKAIWIAPFLMAYSPPTNCTLVCRIPRSSDMSSRTPRATSFGMHGIILTDLPKVCRELRNLVGDPVKRGWDYLRQNAGHHLSEIDNGMKLMENFGQLMLLEMTGDRKGVLTQNDYLPNDLDTTCLGLFVTKPPKEHVYSLMEEILSNLNDDGLPWTYFDPNLPRLCPVVCTNVLHLFYTHGRGTELPGALAWVHEVLLNRAYLDEGTRYYFAGSFLYFVGRLLRTSDDAHLHGLLEDLLRERVLELVGSAADPLGLAMRILTCASVGIRDEQDMRMLLPLQCDDGGWEIGWITKYGISGMKVGNRGYTTAMAIRAIEALDELRAQDSTGAKGQ</sequence>